<accession>A0A5S4ZN45</accession>
<feature type="domain" description="SLH" evidence="3">
    <location>
        <begin position="28"/>
        <end position="86"/>
    </location>
</feature>
<name>A0A5S4ZN45_9FIRM</name>
<comment type="caution">
    <text evidence="4">The sequence shown here is derived from an EMBL/GenBank/DDBJ whole genome shotgun (WGS) entry which is preliminary data.</text>
</comment>
<feature type="domain" description="SLH" evidence="3">
    <location>
        <begin position="153"/>
        <end position="212"/>
    </location>
</feature>
<keyword evidence="5" id="KW-1185">Reference proteome</keyword>
<reference evidence="4 5" key="1">
    <citation type="submission" date="2019-07" db="EMBL/GenBank/DDBJ databases">
        <title>Genomic Encyclopedia of Type Strains, Phase I: the one thousand microbial genomes (KMG-I) project.</title>
        <authorList>
            <person name="Kyrpides N."/>
        </authorList>
    </citation>
    <scope>NUCLEOTIDE SEQUENCE [LARGE SCALE GENOMIC DNA]</scope>
    <source>
        <strain evidence="4 5">DSM 6562</strain>
    </source>
</reference>
<feature type="chain" id="PRO_5024454159" evidence="2">
    <location>
        <begin position="29"/>
        <end position="1388"/>
    </location>
</feature>
<dbReference type="EMBL" id="VNHM01000021">
    <property type="protein sequence ID" value="TYO93262.1"/>
    <property type="molecule type" value="Genomic_DNA"/>
</dbReference>
<dbReference type="InterPro" id="IPR003343">
    <property type="entry name" value="Big_2"/>
</dbReference>
<evidence type="ECO:0000313" key="5">
    <source>
        <dbReference type="Proteomes" id="UP000323166"/>
    </source>
</evidence>
<sequence length="1388" mass="147453">MGFQRRCRLSAIVAIIFLLSITIGGAQAALAKVSDFHEHWAAEQIADWMDKGLAGGYPDGTFKPNNQITRAEFVALVNRATGKSNPLAEANFKDVNKSHWFYGEVAVATGAGYVGGYSDGTFKPDNPISRQEVASIMSRLLQLGDNATQVSFQDAQGIAAWATDAVNAVVSAGIMGGYTDGTFKAASPITRAEAVVTLDRAVNISIPAATTVTYDNAGTYGPAAGTETIKSDVVIGVSDVTLQNVIITGDLLLAKGIGNGDVILKNVTVKGETTVNGGGANSITLEDCTIPNITVDKDGVRVVAVGKTTVKAVTLKSGATLVEVTVTGDGFNTVTLSEVVPADAKINLSGDFVTVNVQAKDAKIEIAEGMVRDLILDARAVVTGKGDIETAHINVAGSTIMQTPTNTMAAKGVTATVGDKTVGTVTSSGGSSGGSGGGSDTINVNAITVTGAGNATTITTDGGTLQMNAAVSPANASNKSVSWSVANGTGMATISATGLLTALTNGTVTVTATAKDGSGVKGQLVVTISGQEAAFTPGAGGSLPEFTPFTAEAGKIGGLYIAKNHKYYSIIFSGKPIYHHEIELYFVQPDKIGATGYKLQYSKDSGETWDNYQTLDSDTGVDADLVTVREDQDNFIVSDPEGNYSYRLKVIGGTKDGYVSNAVVADIPPVSSQFTGWSLSESMDISGVMSPFVGSGLEASFTAKVANYGGEEPEYTDEHITYQWYRVNPLTYAMTPIVGATELTYITTEADLGYKLLIRATGDGENVGGYAQIFSQMIAVMPNDAYITNVSESGFILNLHKSVNGLGANELILTDNKGDYVPITSVSQGANAAIYNIAADLDPANGPFYLNNNSGFWKITSRVPWGHGRHEGVQVQYSDVFTALEIIAPSEEEFWVCVYDTYKDEPILDLTKEDFTLKDASGQDVDFKFNDPELRDLDIPPHEYLISPAEGVFSGTYTLTFTKSGYRSVSEDITLGVEEPQITEITYPEDTYLAGREHTIPVTVKTSGIASGTEVTVALTGESINEIIAGPVSGTIEDNVATVEITVPKELASAGVYYLRAEAAGTTNYVTFYLNETKLNMNAKYNVETTAFKEFTMDVEIWGAVMDADKDHNVRFYGVIPDLSSDDIEKDELSGHIITEADQSTDVSTDMIEIITGEEKGNVGAGGNDLVLGWGDNKGIKLGDLIKDGHKVTAGFDATINKPGDYTIKFVSYDLDSKKQINDVGDKATITVQKPAVSEYTFLFYPIGPLEFEIRDLPGSSGGSVIDGVYGVDTDGLTPIGVNLKADPVENLGYDSVKILVPEIKQTAGSGGKLELWYYSEDDQKWIDIAVHGWGGENGFPLAADYEKTMDVYVFADTAGRYEIAFELIDLNNNDAVITERVMYIRVD</sequence>
<dbReference type="PROSITE" id="PS51272">
    <property type="entry name" value="SLH"/>
    <property type="match status" value="3"/>
</dbReference>
<dbReference type="SUPFAM" id="SSF49373">
    <property type="entry name" value="Invasin/intimin cell-adhesion fragments"/>
    <property type="match status" value="1"/>
</dbReference>
<keyword evidence="2" id="KW-0732">Signal</keyword>
<dbReference type="Pfam" id="PF02368">
    <property type="entry name" value="Big_2"/>
    <property type="match status" value="1"/>
</dbReference>
<dbReference type="SMART" id="SM00635">
    <property type="entry name" value="BID_2"/>
    <property type="match status" value="1"/>
</dbReference>
<evidence type="ECO:0000256" key="1">
    <source>
        <dbReference type="ARBA" id="ARBA00022737"/>
    </source>
</evidence>
<evidence type="ECO:0000256" key="2">
    <source>
        <dbReference type="SAM" id="SignalP"/>
    </source>
</evidence>
<keyword evidence="1" id="KW-0677">Repeat</keyword>
<dbReference type="Pfam" id="PF00395">
    <property type="entry name" value="SLH"/>
    <property type="match status" value="3"/>
</dbReference>
<dbReference type="PANTHER" id="PTHR43308:SF5">
    <property type="entry name" value="S-LAYER PROTEIN _ PEPTIDOGLYCAN ENDO-BETA-N-ACETYLGLUCOSAMINIDASE"/>
    <property type="match status" value="1"/>
</dbReference>
<evidence type="ECO:0000313" key="4">
    <source>
        <dbReference type="EMBL" id="TYO93262.1"/>
    </source>
</evidence>
<dbReference type="Gene3D" id="2.60.40.2700">
    <property type="match status" value="1"/>
</dbReference>
<dbReference type="InterPro" id="IPR001119">
    <property type="entry name" value="SLH_dom"/>
</dbReference>
<proteinExistence type="predicted"/>
<evidence type="ECO:0000259" key="3">
    <source>
        <dbReference type="PROSITE" id="PS51272"/>
    </source>
</evidence>
<dbReference type="Proteomes" id="UP000323166">
    <property type="component" value="Unassembled WGS sequence"/>
</dbReference>
<feature type="domain" description="SLH" evidence="3">
    <location>
        <begin position="88"/>
        <end position="151"/>
    </location>
</feature>
<dbReference type="InterPro" id="IPR051465">
    <property type="entry name" value="Cell_Envelope_Struct_Comp"/>
</dbReference>
<dbReference type="PANTHER" id="PTHR43308">
    <property type="entry name" value="OUTER MEMBRANE PROTEIN ALPHA-RELATED"/>
    <property type="match status" value="1"/>
</dbReference>
<dbReference type="Gene3D" id="2.60.40.1080">
    <property type="match status" value="1"/>
</dbReference>
<organism evidence="4 5">
    <name type="scientific">Desulfallas thermosapovorans DSM 6562</name>
    <dbReference type="NCBI Taxonomy" id="1121431"/>
    <lineage>
        <taxon>Bacteria</taxon>
        <taxon>Bacillati</taxon>
        <taxon>Bacillota</taxon>
        <taxon>Clostridia</taxon>
        <taxon>Eubacteriales</taxon>
        <taxon>Desulfallaceae</taxon>
        <taxon>Desulfallas</taxon>
    </lineage>
</organism>
<dbReference type="RefSeq" id="WP_166512723.1">
    <property type="nucleotide sequence ID" value="NZ_VNHM01000021.1"/>
</dbReference>
<gene>
    <name evidence="4" type="ORF">LX24_02791</name>
</gene>
<dbReference type="InterPro" id="IPR008964">
    <property type="entry name" value="Invasin/intimin_cell_adhesion"/>
</dbReference>
<protein>
    <submittedName>
        <fullName evidence="4">S-layer family protein</fullName>
    </submittedName>
</protein>
<feature type="signal peptide" evidence="2">
    <location>
        <begin position="1"/>
        <end position="28"/>
    </location>
</feature>